<keyword evidence="8" id="KW-1185">Reference proteome</keyword>
<dbReference type="Proteomes" id="UP000624709">
    <property type="component" value="Unassembled WGS sequence"/>
</dbReference>
<dbReference type="PROSITE" id="PS50977">
    <property type="entry name" value="HTH_TETR_2"/>
    <property type="match status" value="1"/>
</dbReference>
<protein>
    <submittedName>
        <fullName evidence="7">Transcriptional regulatory protein TetR</fullName>
    </submittedName>
</protein>
<evidence type="ECO:0000259" key="6">
    <source>
        <dbReference type="PROSITE" id="PS50977"/>
    </source>
</evidence>
<accession>A0ABQ4BIN2</accession>
<feature type="domain" description="HTH tetR-type" evidence="6">
    <location>
        <begin position="37"/>
        <end position="97"/>
    </location>
</feature>
<dbReference type="Gene3D" id="1.10.10.60">
    <property type="entry name" value="Homeodomain-like"/>
    <property type="match status" value="1"/>
</dbReference>
<evidence type="ECO:0000256" key="5">
    <source>
        <dbReference type="SAM" id="MobiDB-lite"/>
    </source>
</evidence>
<feature type="region of interest" description="Disordered" evidence="5">
    <location>
        <begin position="1"/>
        <end position="36"/>
    </location>
</feature>
<dbReference type="PANTHER" id="PTHR30055">
    <property type="entry name" value="HTH-TYPE TRANSCRIPTIONAL REGULATOR RUTR"/>
    <property type="match status" value="1"/>
</dbReference>
<dbReference type="InterPro" id="IPR041347">
    <property type="entry name" value="MftR_C"/>
</dbReference>
<gene>
    <name evidence="7" type="ORF">Apa02nite_066400</name>
</gene>
<keyword evidence="2 4" id="KW-0238">DNA-binding</keyword>
<evidence type="ECO:0000313" key="8">
    <source>
        <dbReference type="Proteomes" id="UP000624709"/>
    </source>
</evidence>
<dbReference type="Pfam" id="PF17754">
    <property type="entry name" value="TetR_C_14"/>
    <property type="match status" value="1"/>
</dbReference>
<evidence type="ECO:0000256" key="4">
    <source>
        <dbReference type="PROSITE-ProRule" id="PRU00335"/>
    </source>
</evidence>
<evidence type="ECO:0000256" key="2">
    <source>
        <dbReference type="ARBA" id="ARBA00023125"/>
    </source>
</evidence>
<dbReference type="InterPro" id="IPR009057">
    <property type="entry name" value="Homeodomain-like_sf"/>
</dbReference>
<dbReference type="PANTHER" id="PTHR30055:SF238">
    <property type="entry name" value="MYCOFACTOCIN BIOSYNTHESIS TRANSCRIPTIONAL REGULATOR MFTR-RELATED"/>
    <property type="match status" value="1"/>
</dbReference>
<dbReference type="InterPro" id="IPR023772">
    <property type="entry name" value="DNA-bd_HTH_TetR-type_CS"/>
</dbReference>
<reference evidence="7 8" key="1">
    <citation type="submission" date="2021-01" db="EMBL/GenBank/DDBJ databases">
        <title>Whole genome shotgun sequence of Actinoplanes palleronii NBRC 14916.</title>
        <authorList>
            <person name="Komaki H."/>
            <person name="Tamura T."/>
        </authorList>
    </citation>
    <scope>NUCLEOTIDE SEQUENCE [LARGE SCALE GENOMIC DNA]</scope>
    <source>
        <strain evidence="7 8">NBRC 14916</strain>
    </source>
</reference>
<dbReference type="InterPro" id="IPR001647">
    <property type="entry name" value="HTH_TetR"/>
</dbReference>
<name>A0ABQ4BIN2_9ACTN</name>
<feature type="compositionally biased region" description="Basic and acidic residues" evidence="5">
    <location>
        <begin position="1"/>
        <end position="13"/>
    </location>
</feature>
<dbReference type="InterPro" id="IPR023851">
    <property type="entry name" value="Tscrpt_reg_TetR-type"/>
</dbReference>
<dbReference type="EMBL" id="BOMS01000106">
    <property type="protein sequence ID" value="GIE70532.1"/>
    <property type="molecule type" value="Genomic_DNA"/>
</dbReference>
<dbReference type="Pfam" id="PF00440">
    <property type="entry name" value="TetR_N"/>
    <property type="match status" value="1"/>
</dbReference>
<sequence length="225" mass="25317">MWEDSRDERERSSGDSVAEPATSADKPPPVRTGRPRVASRAELERLGFALFERQGFDNTTIDDIAAAAGIGRRTFFRYFASKNDLVWGDFEAQLTRLSALLAATPDLPMMDALRTAVVEFNRFDGDIVPWHRRRMELVLHVPALRADSTLRYRSWQALITEFVAARTGLRATDPIPRLLGHLALATSVAAYELWLEEETADLSALLDALFRRLATGFLDVPERRS</sequence>
<dbReference type="Gene3D" id="1.10.357.10">
    <property type="entry name" value="Tetracycline Repressor, domain 2"/>
    <property type="match status" value="1"/>
</dbReference>
<keyword evidence="1" id="KW-0805">Transcription regulation</keyword>
<evidence type="ECO:0000256" key="1">
    <source>
        <dbReference type="ARBA" id="ARBA00023015"/>
    </source>
</evidence>
<dbReference type="InterPro" id="IPR050109">
    <property type="entry name" value="HTH-type_TetR-like_transc_reg"/>
</dbReference>
<evidence type="ECO:0000256" key="3">
    <source>
        <dbReference type="ARBA" id="ARBA00023163"/>
    </source>
</evidence>
<organism evidence="7 8">
    <name type="scientific">Actinoplanes palleronii</name>
    <dbReference type="NCBI Taxonomy" id="113570"/>
    <lineage>
        <taxon>Bacteria</taxon>
        <taxon>Bacillati</taxon>
        <taxon>Actinomycetota</taxon>
        <taxon>Actinomycetes</taxon>
        <taxon>Micromonosporales</taxon>
        <taxon>Micromonosporaceae</taxon>
        <taxon>Actinoplanes</taxon>
    </lineage>
</organism>
<dbReference type="PROSITE" id="PS01081">
    <property type="entry name" value="HTH_TETR_1"/>
    <property type="match status" value="1"/>
</dbReference>
<dbReference type="SUPFAM" id="SSF46689">
    <property type="entry name" value="Homeodomain-like"/>
    <property type="match status" value="1"/>
</dbReference>
<feature type="DNA-binding region" description="H-T-H motif" evidence="4">
    <location>
        <begin position="60"/>
        <end position="79"/>
    </location>
</feature>
<comment type="caution">
    <text evidence="7">The sequence shown here is derived from an EMBL/GenBank/DDBJ whole genome shotgun (WGS) entry which is preliminary data.</text>
</comment>
<keyword evidence="3" id="KW-0804">Transcription</keyword>
<evidence type="ECO:0000313" key="7">
    <source>
        <dbReference type="EMBL" id="GIE70532.1"/>
    </source>
</evidence>
<dbReference type="NCBIfam" id="TIGR03968">
    <property type="entry name" value="mycofact_TetR"/>
    <property type="match status" value="1"/>
</dbReference>
<proteinExistence type="predicted"/>